<dbReference type="UCSC" id="uc060yfx.1">
    <property type="organism name" value="human"/>
</dbReference>
<reference evidence="1" key="3">
    <citation type="journal article" date="2004" name="Nature">
        <title>Finishing the euchromatic sequence of the human genome.</title>
        <authorList>
            <consortium name="International Human Genome Sequencing Consortium"/>
        </authorList>
    </citation>
    <scope>NUCLEOTIDE SEQUENCE [LARGE SCALE GENOMIC DNA]</scope>
</reference>
<dbReference type="Antibodypedia" id="1042">
    <property type="antibodies" value="278 antibodies from 30 providers"/>
</dbReference>
<protein>
    <submittedName>
        <fullName evidence="1">Enoyl-CoA hydratase 1</fullName>
    </submittedName>
</protein>
<dbReference type="OpenTargets" id="ENSG00000104823"/>
<feature type="non-terminal residue" evidence="1">
    <location>
        <position position="69"/>
    </location>
</feature>
<dbReference type="ChiTaRS" id="ECH1">
    <property type="organism name" value="human"/>
</dbReference>
<dbReference type="HOGENOM" id="CLU_2782453_0_0_1"/>
<dbReference type="Bgee" id="ENSG00000104823">
    <property type="expression patterns" value="Expressed in apex of heart and 102 other cell types or tissues"/>
</dbReference>
<reference evidence="1" key="1">
    <citation type="journal article" date="2001" name="Nature">
        <title>Initial sequencing and analysis of the human genome.</title>
        <authorList>
            <consortium name="International Human Genome Sequencing Consortium"/>
            <person name="Lander E.S."/>
            <person name="Linton L.M."/>
            <person name="Birren B."/>
            <person name="Nusbaum C."/>
            <person name="Zody M.C."/>
            <person name="Baldwin J."/>
            <person name="Devon K."/>
            <person name="Dewar K."/>
            <person name="Doyle M."/>
            <person name="FitzHugh W."/>
            <person name="Funke R."/>
            <person name="Gage D."/>
            <person name="Harris K."/>
            <person name="Heaford A."/>
            <person name="Howland J."/>
            <person name="Kann L."/>
            <person name="Lehoczky J."/>
            <person name="LeVine R."/>
            <person name="McEwan P."/>
            <person name="McKernan K."/>
            <person name="Meldrim J."/>
            <person name="Mesirov J.P."/>
            <person name="Miranda C."/>
            <person name="Morris W."/>
            <person name="Naylor J."/>
            <person name="Raymond C."/>
            <person name="Rosetti M."/>
            <person name="Santos R."/>
            <person name="Sheridan A."/>
            <person name="Sougnez C."/>
            <person name="Stange-Thomann N."/>
            <person name="Stojanovic N."/>
            <person name="Subramanian A."/>
            <person name="Wyman D."/>
            <person name="Rogers J."/>
            <person name="Sulston J."/>
            <person name="Ainscough R."/>
            <person name="Beck S."/>
            <person name="Bentley D."/>
            <person name="Burton J."/>
            <person name="Clee C."/>
            <person name="Carter N."/>
            <person name="Coulson A."/>
            <person name="Deadman R."/>
            <person name="Deloukas P."/>
            <person name="Dunham A."/>
            <person name="Dunham I."/>
            <person name="Durbin R."/>
            <person name="French L."/>
            <person name="Grafham D."/>
            <person name="Gregory S."/>
            <person name="Hubbard T."/>
            <person name="Humphray S."/>
            <person name="Hunt A."/>
            <person name="Jones M."/>
            <person name="Lloyd C."/>
            <person name="McMurray A."/>
            <person name="Matthews L."/>
            <person name="Mercer S."/>
            <person name="Milne S."/>
            <person name="Mullikin J.C."/>
            <person name="Mungall A."/>
            <person name="Plumb R."/>
            <person name="Ross M."/>
            <person name="Shownkeen R."/>
            <person name="Sims S."/>
            <person name="Waterston R.H."/>
            <person name="Wilson R.K."/>
            <person name="Hillier L.W."/>
            <person name="McPherson J.D."/>
            <person name="Marra M.A."/>
            <person name="Mardis E.R."/>
            <person name="Fulton L.A."/>
            <person name="Chinwalla A.T."/>
            <person name="Pepin K.H."/>
            <person name="Gish W.R."/>
            <person name="Chissoe S.L."/>
            <person name="Wendl M.C."/>
            <person name="Delehaunty K.D."/>
            <person name="Miner T.L."/>
            <person name="Delehaunty A."/>
            <person name="Kramer J.B."/>
            <person name="Cook L.L."/>
            <person name="Fulton R.S."/>
            <person name="Johnson D.L."/>
            <person name="Minx P.J."/>
            <person name="Clifton S.W."/>
            <person name="Hawkins T."/>
            <person name="Branscomb E."/>
            <person name="Predki P."/>
            <person name="Richardson P."/>
            <person name="Wenning S."/>
            <person name="Slezak T."/>
            <person name="Doggett N."/>
            <person name="Cheng J.F."/>
            <person name="Olsen A."/>
            <person name="Lucas S."/>
            <person name="Elkin C."/>
            <person name="Uberbacher E."/>
            <person name="Frazier M."/>
            <person name="Gibbs R.A."/>
            <person name="Muzny D.M."/>
            <person name="Scherer S.E."/>
            <person name="Bouck J.B."/>
            <person name="Sodergren E.J."/>
            <person name="Worley K.C."/>
            <person name="Rives C.M."/>
            <person name="Gorrell J.H."/>
            <person name="Metzker M.L."/>
            <person name="Naylor S.L."/>
            <person name="Kucherlapati R.S."/>
            <person name="Nelson D.L."/>
            <person name="Weinstock G.M."/>
            <person name="Sakaki Y."/>
            <person name="Fujiyama A."/>
            <person name="Hattori M."/>
            <person name="Yada T."/>
            <person name="Toyoda A."/>
            <person name="Itoh T."/>
            <person name="Kawagoe C."/>
            <person name="Watanabe H."/>
            <person name="Totoki Y."/>
            <person name="Taylor T."/>
            <person name="Weissenbach J."/>
            <person name="Heilig R."/>
            <person name="Saurin W."/>
            <person name="Artiguenave F."/>
            <person name="Brottier P."/>
            <person name="Bruls T."/>
            <person name="Pelletier E."/>
            <person name="Robert C."/>
            <person name="Wincker P."/>
            <person name="Smith D.R."/>
            <person name="Doucette-Stamm L."/>
            <person name="Rubenfield M."/>
            <person name="Weinstock K."/>
            <person name="Lee H.M."/>
            <person name="Dubois J."/>
            <person name="Rosenthal A."/>
            <person name="Platzer M."/>
            <person name="Nyakatura G."/>
            <person name="Taudien S."/>
            <person name="Rump A."/>
            <person name="Yang H."/>
            <person name="Yu J."/>
            <person name="Wang J."/>
            <person name="Huang G."/>
            <person name="Gu J."/>
            <person name="Hood L."/>
            <person name="Rowen L."/>
            <person name="Madan A."/>
            <person name="Qin S."/>
            <person name="Davis R.W."/>
            <person name="Federspiel N.A."/>
            <person name="Abola A.P."/>
            <person name="Proctor M.J."/>
            <person name="Myers R.M."/>
            <person name="Schmutz J."/>
            <person name="Dickson M."/>
            <person name="Grimwood J."/>
            <person name="Cox D.R."/>
            <person name="Olson M.V."/>
            <person name="Kaul R."/>
            <person name="Raymond C."/>
            <person name="Shimizu N."/>
            <person name="Kawasaki K."/>
            <person name="Minoshima S."/>
            <person name="Evans G.A."/>
            <person name="Athanasiou M."/>
            <person name="Schultz R."/>
            <person name="Roe B.A."/>
            <person name="Chen F."/>
            <person name="Pan H."/>
            <person name="Ramser J."/>
            <person name="Lehrach H."/>
            <person name="Reinhardt R."/>
            <person name="McCombie W.R."/>
            <person name="de la Bastide M."/>
            <person name="Dedhia N."/>
            <person name="Blocker H."/>
            <person name="Hornischer K."/>
            <person name="Nordsiek G."/>
            <person name="Agarwala R."/>
            <person name="Aravind L."/>
            <person name="Bailey J.A."/>
            <person name="Bateman A."/>
            <person name="Batzoglou S."/>
            <person name="Birney E."/>
            <person name="Bork P."/>
            <person name="Brown D.G."/>
            <person name="Burge C.B."/>
            <person name="Cerutti L."/>
            <person name="Chen H.C."/>
            <person name="Church D."/>
            <person name="Clamp M."/>
            <person name="Copley R.R."/>
            <person name="Doerks T."/>
            <person name="Eddy S.R."/>
            <person name="Eichler E.E."/>
            <person name="Furey T.S."/>
            <person name="Galagan J."/>
            <person name="Gilbert J.G."/>
            <person name="Harmon C."/>
            <person name="Hayashizaki Y."/>
            <person name="Haussler D."/>
            <person name="Hermjakob H."/>
            <person name="Hokamp K."/>
            <person name="Jang W."/>
            <person name="Johnson L.S."/>
            <person name="Jones T.A."/>
            <person name="Kasif S."/>
            <person name="Kaspryzk A."/>
            <person name="Kennedy S."/>
            <person name="Kent W.J."/>
            <person name="Kitts P."/>
            <person name="Koonin E.V."/>
            <person name="Korf I."/>
            <person name="Kulp D."/>
            <person name="Lancet D."/>
            <person name="Lowe T.M."/>
            <person name="McLysaght A."/>
            <person name="Mikkelsen T."/>
            <person name="Moran J.V."/>
            <person name="Mulder N."/>
            <person name="Pollara V.J."/>
            <person name="Ponting C.P."/>
            <person name="Schuler G."/>
            <person name="Schultz J."/>
            <person name="Slater G."/>
            <person name="Smit A.F."/>
            <person name="Stupka E."/>
            <person name="Szustakowski J."/>
            <person name="Thierry-Mieg D."/>
            <person name="Thierry-Mieg J."/>
            <person name="Wagner L."/>
            <person name="Wallis J."/>
            <person name="Wheeler R."/>
            <person name="Williams A."/>
            <person name="Wolf Y.I."/>
            <person name="Wolfe K.H."/>
            <person name="Yang S.P."/>
            <person name="Yeh R.F."/>
            <person name="Collins F."/>
            <person name="Guyer M.S."/>
            <person name="Peterson J."/>
            <person name="Felsenfeld A."/>
            <person name="Wetterstrand K.A."/>
            <person name="Patrinos A."/>
            <person name="Morgan M.J."/>
            <person name="de Jong P."/>
            <person name="Catanese J.J."/>
            <person name="Osoegawa K."/>
            <person name="Shizuya H."/>
            <person name="Choi S."/>
            <person name="Chen Y.J."/>
        </authorList>
    </citation>
    <scope>NUCLEOTIDE SEQUENCE [LARGE SCALE GENOMIC DNA]</scope>
</reference>
<accession>M0QZF6</accession>
<keyword evidence="2" id="KW-1185">Reference proteome</keyword>
<dbReference type="OrthoDB" id="14970at2759"/>
<feature type="non-terminal residue" evidence="1">
    <location>
        <position position="1"/>
    </location>
</feature>
<evidence type="ECO:0000313" key="2">
    <source>
        <dbReference type="Proteomes" id="UP000005640"/>
    </source>
</evidence>
<reference evidence="1" key="4">
    <citation type="submission" date="2025-05" db="UniProtKB">
        <authorList>
            <consortium name="Ensembl"/>
        </authorList>
    </citation>
    <scope>IDENTIFICATION</scope>
</reference>
<dbReference type="Ensembl" id="ENST00000634309.1">
    <property type="protein sequence ID" value="ENSP00000489210.1"/>
    <property type="gene ID" value="ENSG00000282853.2"/>
</dbReference>
<reference evidence="1 2" key="2">
    <citation type="journal article" date="2004" name="Nature">
        <title>The DNA sequence and biology of human chromosome 19.</title>
        <authorList>
            <person name="Grimwood J."/>
            <person name="Gordon L.A."/>
            <person name="Olsen A."/>
            <person name="Terry A."/>
            <person name="Schmutz J."/>
            <person name="Lamerdin J."/>
            <person name="Hellsten U."/>
            <person name="Goodstein D."/>
            <person name="Couronne O."/>
            <person name="Tran-Gyamfi M."/>
            <person name="Aerts A."/>
            <person name="Altherr M."/>
            <person name="Ashworth L."/>
            <person name="Bajorek E."/>
            <person name="Black S."/>
            <person name="Branscomb E."/>
            <person name="Caenepeel S."/>
            <person name="Carrano A."/>
            <person name="Caoile C."/>
            <person name="Chan Y.M."/>
            <person name="Christensen M."/>
            <person name="Cleland C.A."/>
            <person name="Copeland A."/>
            <person name="Dalin E."/>
            <person name="Dehal P."/>
            <person name="Denys M."/>
            <person name="Detter J.C."/>
            <person name="Escobar J."/>
            <person name="Flowers D."/>
            <person name="Fotopulos D."/>
            <person name="Garcia C."/>
            <person name="Georgescu A.M."/>
            <person name="Glavina T."/>
            <person name="Gomez M."/>
            <person name="Gonzales E."/>
            <person name="Groza M."/>
            <person name="Hammon N."/>
            <person name="Hawkins T."/>
            <person name="Haydu L."/>
            <person name="Ho I."/>
            <person name="Huang W."/>
            <person name="Israni S."/>
            <person name="Jett J."/>
            <person name="Kadner K."/>
            <person name="Kimball H."/>
            <person name="Kobayashi A."/>
            <person name="Larionov V."/>
            <person name="Leem S.H."/>
            <person name="Lopez F."/>
            <person name="Lou Y."/>
            <person name="Lowry S."/>
            <person name="Malfatti S."/>
            <person name="Martinez D."/>
            <person name="McCready P."/>
            <person name="Medina C."/>
            <person name="Morgan J."/>
            <person name="Nelson K."/>
            <person name="Nolan M."/>
            <person name="Ovcharenko I."/>
            <person name="Pitluck S."/>
            <person name="Pollard M."/>
            <person name="Popkie A.P."/>
            <person name="Predki P."/>
            <person name="Quan G."/>
            <person name="Ramirez L."/>
            <person name="Rash S."/>
            <person name="Retterer J."/>
            <person name="Rodriguez A."/>
            <person name="Rogers S."/>
            <person name="Salamov A."/>
            <person name="Salazar A."/>
            <person name="She X."/>
            <person name="Smith D."/>
            <person name="Slezak T."/>
            <person name="Solovyev V."/>
            <person name="Thayer N."/>
            <person name="Tice H."/>
            <person name="Tsai M."/>
            <person name="Ustaszewska A."/>
            <person name="Vo N."/>
            <person name="Wagner M."/>
            <person name="Wheeler J."/>
            <person name="Wu K."/>
            <person name="Xie G."/>
            <person name="Yang J."/>
            <person name="Dubchak I."/>
            <person name="Furey T.S."/>
            <person name="DeJong P."/>
            <person name="Dickson M."/>
            <person name="Gordon D."/>
            <person name="Eichler E.E."/>
            <person name="Pennacchio L.A."/>
            <person name="Richardson P."/>
            <person name="Stubbs L."/>
            <person name="Rokhsar D.S."/>
            <person name="Myers R.M."/>
            <person name="Rubin E.M."/>
            <person name="Lucas S.M."/>
        </authorList>
    </citation>
    <scope>NUCLEOTIDE SEQUENCE [LARGE SCALE GENOMIC DNA]</scope>
</reference>
<evidence type="ECO:0000313" key="1">
    <source>
        <dbReference type="Ensembl" id="ENSP00000470519.1"/>
    </source>
</evidence>
<dbReference type="ExpressionAtlas" id="M0QZF6">
    <property type="expression patterns" value="baseline and differential"/>
</dbReference>
<dbReference type="Ensembl" id="ENST00000602115.1">
    <property type="protein sequence ID" value="ENSP00000470519.1"/>
    <property type="gene ID" value="ENSG00000104823.9"/>
</dbReference>
<name>M0QZF6_HUMAN</name>
<dbReference type="Proteomes" id="UP000005640">
    <property type="component" value="Chromosome 19"/>
</dbReference>
<dbReference type="EMBL" id="AC104534">
    <property type="status" value="NOT_ANNOTATED_CDS"/>
    <property type="molecule type" value="Genomic_DNA"/>
</dbReference>
<dbReference type="HGNC" id="HGNC:3149">
    <property type="gene designation" value="ECH1"/>
</dbReference>
<proteinExistence type="predicted"/>
<gene>
    <name evidence="1" type="primary">ECH1</name>
</gene>
<dbReference type="VEuPathDB" id="HostDB:ENSG00000104823"/>
<dbReference type="GeneTree" id="ENSGT00940000159610"/>
<organism evidence="1 2">
    <name type="scientific">Homo sapiens</name>
    <name type="common">Human</name>
    <dbReference type="NCBI Taxonomy" id="9606"/>
    <lineage>
        <taxon>Eukaryota</taxon>
        <taxon>Metazoa</taxon>
        <taxon>Chordata</taxon>
        <taxon>Craniata</taxon>
        <taxon>Vertebrata</taxon>
        <taxon>Euteleostomi</taxon>
        <taxon>Mammalia</taxon>
        <taxon>Eutheria</taxon>
        <taxon>Euarchontoglires</taxon>
        <taxon>Primates</taxon>
        <taxon>Haplorrhini</taxon>
        <taxon>Catarrhini</taxon>
        <taxon>Hominidae</taxon>
        <taxon>Homo</taxon>
    </lineage>
</organism>
<sequence>RRLRDLLTRRESPLALWGCVALSCCYSRCRTGRAIRGHEGPESPKFRGLTGSNYPGLSISLRLTGSSAQ</sequence>
<dbReference type="EMBL" id="AC008982">
    <property type="status" value="NOT_ANNOTATED_CDS"/>
    <property type="molecule type" value="Genomic_DNA"/>
</dbReference>
<dbReference type="AlphaFoldDB" id="M0QZF6"/>
<dbReference type="MassIVE" id="M0QZF6"/>